<dbReference type="EMBL" id="HBEF01023139">
    <property type="protein sequence ID" value="CAD8342188.1"/>
    <property type="molecule type" value="Transcribed_RNA"/>
</dbReference>
<gene>
    <name evidence="1" type="ORF">CAUS1442_LOCUS14323</name>
</gene>
<reference evidence="1" key="1">
    <citation type="submission" date="2021-01" db="EMBL/GenBank/DDBJ databases">
        <authorList>
            <person name="Corre E."/>
            <person name="Pelletier E."/>
            <person name="Niang G."/>
            <person name="Scheremetjew M."/>
            <person name="Finn R."/>
            <person name="Kale V."/>
            <person name="Holt S."/>
            <person name="Cochrane G."/>
            <person name="Meng A."/>
            <person name="Brown T."/>
            <person name="Cohen L."/>
        </authorList>
    </citation>
    <scope>NUCLEOTIDE SEQUENCE</scope>
    <source>
        <strain evidence="1">CCMP3328</strain>
    </source>
</reference>
<sequence length="113" mass="12869">MFMATSGGKEGQWRREPIGRSIRALHQTVTMMARHAVTHRRGIAISSSEVARAAFAHIETHTHMPAQTNDDGHSQQLWKCSRRRHNESCNSTGCIIWRTLCGMTTNNYYNNDK</sequence>
<proteinExistence type="predicted"/>
<evidence type="ECO:0000313" key="1">
    <source>
        <dbReference type="EMBL" id="CAD8342188.1"/>
    </source>
</evidence>
<protein>
    <submittedName>
        <fullName evidence="1">Uncharacterized protein</fullName>
    </submittedName>
</protein>
<name>A0A7S0F6I8_9STRA</name>
<organism evidence="1">
    <name type="scientific">Craspedostauros australis</name>
    <dbReference type="NCBI Taxonomy" id="1486917"/>
    <lineage>
        <taxon>Eukaryota</taxon>
        <taxon>Sar</taxon>
        <taxon>Stramenopiles</taxon>
        <taxon>Ochrophyta</taxon>
        <taxon>Bacillariophyta</taxon>
        <taxon>Bacillariophyceae</taxon>
        <taxon>Bacillariophycidae</taxon>
        <taxon>Naviculales</taxon>
        <taxon>Naviculaceae</taxon>
        <taxon>Craspedostauros</taxon>
    </lineage>
</organism>
<accession>A0A7S0F6I8</accession>
<dbReference type="AlphaFoldDB" id="A0A7S0F6I8"/>